<dbReference type="SUPFAM" id="SSF50331">
    <property type="entry name" value="MOP-like"/>
    <property type="match status" value="1"/>
</dbReference>
<reference evidence="3" key="1">
    <citation type="submission" date="2018-05" db="EMBL/GenBank/DDBJ databases">
        <authorList>
            <person name="Lanie J.A."/>
            <person name="Ng W.-L."/>
            <person name="Kazmierczak K.M."/>
            <person name="Andrzejewski T.M."/>
            <person name="Davidsen T.M."/>
            <person name="Wayne K.J."/>
            <person name="Tettelin H."/>
            <person name="Glass J.I."/>
            <person name="Rusch D."/>
            <person name="Podicherti R."/>
            <person name="Tsui H.-C.T."/>
            <person name="Winkler M.E."/>
        </authorList>
    </citation>
    <scope>NUCLEOTIDE SEQUENCE</scope>
</reference>
<dbReference type="PANTHER" id="PTHR42781:SF4">
    <property type="entry name" value="SPERMIDINE_PUTRESCINE IMPORT ATP-BINDING PROTEIN POTA"/>
    <property type="match status" value="1"/>
</dbReference>
<gene>
    <name evidence="3" type="ORF">METZ01_LOCUS172502</name>
</gene>
<dbReference type="InterPro" id="IPR017871">
    <property type="entry name" value="ABC_transporter-like_CS"/>
</dbReference>
<accession>A0A382C0R0</accession>
<organism evidence="3">
    <name type="scientific">marine metagenome</name>
    <dbReference type="NCBI Taxonomy" id="408172"/>
    <lineage>
        <taxon>unclassified sequences</taxon>
        <taxon>metagenomes</taxon>
        <taxon>ecological metagenomes</taxon>
    </lineage>
</organism>
<dbReference type="InterPro" id="IPR027417">
    <property type="entry name" value="P-loop_NTPase"/>
</dbReference>
<dbReference type="EMBL" id="UINC01032268">
    <property type="protein sequence ID" value="SVB19648.1"/>
    <property type="molecule type" value="Genomic_DNA"/>
</dbReference>
<dbReference type="PROSITE" id="PS50893">
    <property type="entry name" value="ABC_TRANSPORTER_2"/>
    <property type="match status" value="1"/>
</dbReference>
<dbReference type="InterPro" id="IPR008995">
    <property type="entry name" value="Mo/tungstate-bd_C_term_dom"/>
</dbReference>
<dbReference type="Pfam" id="PF08402">
    <property type="entry name" value="TOBE_2"/>
    <property type="match status" value="1"/>
</dbReference>
<proteinExistence type="predicted"/>
<dbReference type="PANTHER" id="PTHR42781">
    <property type="entry name" value="SPERMIDINE/PUTRESCINE IMPORT ATP-BINDING PROTEIN POTA"/>
    <property type="match status" value="1"/>
</dbReference>
<dbReference type="InterPro" id="IPR050093">
    <property type="entry name" value="ABC_SmlMolc_Importer"/>
</dbReference>
<evidence type="ECO:0000313" key="3">
    <source>
        <dbReference type="EMBL" id="SVB19648.1"/>
    </source>
</evidence>
<dbReference type="GO" id="GO:0022857">
    <property type="term" value="F:transmembrane transporter activity"/>
    <property type="evidence" value="ECO:0007669"/>
    <property type="project" value="InterPro"/>
</dbReference>
<dbReference type="GO" id="GO:0043190">
    <property type="term" value="C:ATP-binding cassette (ABC) transporter complex"/>
    <property type="evidence" value="ECO:0007669"/>
    <property type="project" value="InterPro"/>
</dbReference>
<dbReference type="InterPro" id="IPR013611">
    <property type="entry name" value="Transp-assoc_OB_typ2"/>
</dbReference>
<dbReference type="Gene3D" id="2.40.50.140">
    <property type="entry name" value="Nucleic acid-binding proteins"/>
    <property type="match status" value="1"/>
</dbReference>
<dbReference type="GO" id="GO:0016887">
    <property type="term" value="F:ATP hydrolysis activity"/>
    <property type="evidence" value="ECO:0007669"/>
    <property type="project" value="InterPro"/>
</dbReference>
<dbReference type="Pfam" id="PF00005">
    <property type="entry name" value="ABC_tran"/>
    <property type="match status" value="1"/>
</dbReference>
<dbReference type="Gene3D" id="3.40.50.300">
    <property type="entry name" value="P-loop containing nucleotide triphosphate hydrolases"/>
    <property type="match status" value="1"/>
</dbReference>
<name>A0A382C0R0_9ZZZZ</name>
<dbReference type="AlphaFoldDB" id="A0A382C0R0"/>
<dbReference type="SUPFAM" id="SSF52540">
    <property type="entry name" value="P-loop containing nucleoside triphosphate hydrolases"/>
    <property type="match status" value="1"/>
</dbReference>
<sequence>KTRKQNKETINQRVNELLKLVGLSDHINKFSAQLSGGEQQRVALARALAPSPGLLLLDEPLSALDAKVRQYLRLEIKNLQRKLGVTTIMVTHDQEEALTMADRIILMNNGVIEQEGSPQDLYSKPKTAFSANFIGTTNLFKAKRISNNSIEINGSTLECNENIKDDLLTVTIRPEDIKISQNDNEKNILKGTIKELEFLGSNIRGHIAVDFKSEKANIICNFASEYILNNNIQNNSSVNISLQPHALKVVKA</sequence>
<evidence type="ECO:0000256" key="1">
    <source>
        <dbReference type="ARBA" id="ARBA00022448"/>
    </source>
</evidence>
<evidence type="ECO:0000259" key="2">
    <source>
        <dbReference type="PROSITE" id="PS50893"/>
    </source>
</evidence>
<dbReference type="PROSITE" id="PS00211">
    <property type="entry name" value="ABC_TRANSPORTER_1"/>
    <property type="match status" value="1"/>
</dbReference>
<protein>
    <recommendedName>
        <fullName evidence="2">ABC transporter domain-containing protein</fullName>
    </recommendedName>
</protein>
<keyword evidence="1" id="KW-0813">Transport</keyword>
<dbReference type="GO" id="GO:0005524">
    <property type="term" value="F:ATP binding"/>
    <property type="evidence" value="ECO:0007669"/>
    <property type="project" value="InterPro"/>
</dbReference>
<feature type="non-terminal residue" evidence="3">
    <location>
        <position position="1"/>
    </location>
</feature>
<feature type="domain" description="ABC transporter" evidence="2">
    <location>
        <begin position="2"/>
        <end position="134"/>
    </location>
</feature>
<dbReference type="Gene3D" id="2.40.50.100">
    <property type="match status" value="1"/>
</dbReference>
<dbReference type="InterPro" id="IPR003439">
    <property type="entry name" value="ABC_transporter-like_ATP-bd"/>
</dbReference>
<dbReference type="InterPro" id="IPR012340">
    <property type="entry name" value="NA-bd_OB-fold"/>
</dbReference>